<dbReference type="RefSeq" id="WP_034711453.1">
    <property type="nucleotide sequence ID" value="NZ_JPRH01000004.1"/>
</dbReference>
<feature type="transmembrane region" description="Helical" evidence="5">
    <location>
        <begin position="203"/>
        <end position="225"/>
    </location>
</feature>
<dbReference type="EMBL" id="JPRH01000004">
    <property type="protein sequence ID" value="KFF12305.1"/>
    <property type="molecule type" value="Genomic_DNA"/>
</dbReference>
<feature type="transmembrane region" description="Helical" evidence="5">
    <location>
        <begin position="372"/>
        <end position="391"/>
    </location>
</feature>
<feature type="transmembrane region" description="Helical" evidence="5">
    <location>
        <begin position="105"/>
        <end position="127"/>
    </location>
</feature>
<evidence type="ECO:0000256" key="1">
    <source>
        <dbReference type="ARBA" id="ARBA00004141"/>
    </source>
</evidence>
<gene>
    <name evidence="6" type="ORF">IW15_12160</name>
</gene>
<evidence type="ECO:0008006" key="8">
    <source>
        <dbReference type="Google" id="ProtNLM"/>
    </source>
</evidence>
<evidence type="ECO:0000256" key="3">
    <source>
        <dbReference type="ARBA" id="ARBA00022989"/>
    </source>
</evidence>
<dbReference type="PANTHER" id="PTHR23501">
    <property type="entry name" value="MAJOR FACILITATOR SUPERFAMILY"/>
    <property type="match status" value="1"/>
</dbReference>
<dbReference type="GO" id="GO:0005886">
    <property type="term" value="C:plasma membrane"/>
    <property type="evidence" value="ECO:0007669"/>
    <property type="project" value="TreeGrafter"/>
</dbReference>
<evidence type="ECO:0000256" key="5">
    <source>
        <dbReference type="SAM" id="Phobius"/>
    </source>
</evidence>
<dbReference type="SUPFAM" id="SSF103473">
    <property type="entry name" value="MFS general substrate transporter"/>
    <property type="match status" value="1"/>
</dbReference>
<dbReference type="GO" id="GO:0022857">
    <property type="term" value="F:transmembrane transporter activity"/>
    <property type="evidence" value="ECO:0007669"/>
    <property type="project" value="TreeGrafter"/>
</dbReference>
<dbReference type="STRING" id="445961.IW15_12160"/>
<feature type="transmembrane region" description="Helical" evidence="5">
    <location>
        <begin position="491"/>
        <end position="510"/>
    </location>
</feature>
<dbReference type="OrthoDB" id="622032at2"/>
<keyword evidence="3 5" id="KW-1133">Transmembrane helix</keyword>
<accession>A0A086A6J1</accession>
<feature type="transmembrane region" description="Helical" evidence="5">
    <location>
        <begin position="82"/>
        <end position="99"/>
    </location>
</feature>
<evidence type="ECO:0000313" key="6">
    <source>
        <dbReference type="EMBL" id="KFF12305.1"/>
    </source>
</evidence>
<dbReference type="AlphaFoldDB" id="A0A086A6J1"/>
<dbReference type="Proteomes" id="UP000028705">
    <property type="component" value="Unassembled WGS sequence"/>
</dbReference>
<sequence>MQHNTIYYNWVPQWLKLPLLVLALFPHLMLLSLLHSNSAFTSSFMDVDSDDIQYLLILMYGTFVVTLLVLPRFMAYFSVKYYILLMSSISVIILYILSATHDYHIILVIRFLEGIFGLLEGAIFLPLIIAELKTKHAKVIAYLFMYTIMLTGGTVTSSLLKSSIQDYDFRHMILMILYFHIFVLIIGIVLFNRNRFLPKMPLYQLDITSWFLLWACLQAGAYAIIYGKRLMWFESDIITMCLFVFLISGGLFMLKQRNSKRPLFHFEVFSSRNVVAGMVLFFIFYLIRAGLNNVYSIMATVWKWPWDYIINIQYWNVAGTLLGVFLSGICLMKGVSSRIVFFTGFLLLAIDCAWFTYTFYPDTTLSTICPPLFLQGIAQGLLFTPLVFFLISGMPEDYVANATALGTTTRFWTTAIGYALMQNLMLALSLKHSDALSFQLTDTNPVFYSQWNQIFGANISKLPVNESLSMTAGAFKAKIAAQSMLLSNMEIFTGLFWLALITALLLLMYHPVKIAIRNIM</sequence>
<feature type="transmembrane region" description="Helical" evidence="5">
    <location>
        <begin position="339"/>
        <end position="360"/>
    </location>
</feature>
<evidence type="ECO:0000256" key="2">
    <source>
        <dbReference type="ARBA" id="ARBA00022692"/>
    </source>
</evidence>
<protein>
    <recommendedName>
        <fullName evidence="8">Multidrug resistance protein B</fullName>
    </recommendedName>
</protein>
<feature type="transmembrane region" description="Helical" evidence="5">
    <location>
        <begin position="237"/>
        <end position="254"/>
    </location>
</feature>
<feature type="transmembrane region" description="Helical" evidence="5">
    <location>
        <begin position="312"/>
        <end position="332"/>
    </location>
</feature>
<name>A0A086A6J1_9FLAO</name>
<keyword evidence="4 5" id="KW-0472">Membrane</keyword>
<comment type="subcellular location">
    <subcellularLocation>
        <location evidence="1">Membrane</location>
        <topology evidence="1">Multi-pass membrane protein</topology>
    </subcellularLocation>
</comment>
<proteinExistence type="predicted"/>
<dbReference type="eggNOG" id="COG2814">
    <property type="taxonomic scope" value="Bacteria"/>
</dbReference>
<dbReference type="Gene3D" id="1.20.1250.20">
    <property type="entry name" value="MFS general substrate transporter like domains"/>
    <property type="match status" value="1"/>
</dbReference>
<comment type="caution">
    <text evidence="6">The sequence shown here is derived from an EMBL/GenBank/DDBJ whole genome shotgun (WGS) entry which is preliminary data.</text>
</comment>
<keyword evidence="7" id="KW-1185">Reference proteome</keyword>
<keyword evidence="2 5" id="KW-0812">Transmembrane</keyword>
<feature type="transmembrane region" description="Helical" evidence="5">
    <location>
        <begin position="172"/>
        <end position="191"/>
    </location>
</feature>
<dbReference type="InterPro" id="IPR036259">
    <property type="entry name" value="MFS_trans_sf"/>
</dbReference>
<evidence type="ECO:0000313" key="7">
    <source>
        <dbReference type="Proteomes" id="UP000028705"/>
    </source>
</evidence>
<feature type="transmembrane region" description="Helical" evidence="5">
    <location>
        <begin position="139"/>
        <end position="160"/>
    </location>
</feature>
<evidence type="ECO:0000256" key="4">
    <source>
        <dbReference type="ARBA" id="ARBA00023136"/>
    </source>
</evidence>
<organism evidence="6 7">
    <name type="scientific">Chryseobacterium soli</name>
    <dbReference type="NCBI Taxonomy" id="445961"/>
    <lineage>
        <taxon>Bacteria</taxon>
        <taxon>Pseudomonadati</taxon>
        <taxon>Bacteroidota</taxon>
        <taxon>Flavobacteriia</taxon>
        <taxon>Flavobacteriales</taxon>
        <taxon>Weeksellaceae</taxon>
        <taxon>Chryseobacterium group</taxon>
        <taxon>Chryseobacterium</taxon>
    </lineage>
</organism>
<reference evidence="6 7" key="1">
    <citation type="submission" date="2014-07" db="EMBL/GenBank/DDBJ databases">
        <title>Genome of Chryseobacterium soli DSM 19298.</title>
        <authorList>
            <person name="Stropko S.J."/>
            <person name="Pipes S.E."/>
            <person name="Newman J."/>
        </authorList>
    </citation>
    <scope>NUCLEOTIDE SEQUENCE [LARGE SCALE GENOMIC DNA]</scope>
    <source>
        <strain evidence="6 7">DSM 19298</strain>
    </source>
</reference>
<feature type="transmembrane region" description="Helical" evidence="5">
    <location>
        <begin position="274"/>
        <end position="292"/>
    </location>
</feature>
<feature type="transmembrane region" description="Helical" evidence="5">
    <location>
        <begin position="52"/>
        <end position="70"/>
    </location>
</feature>